<feature type="domain" description="Myb-like" evidence="2">
    <location>
        <begin position="121"/>
        <end position="166"/>
    </location>
</feature>
<dbReference type="Gene3D" id="1.10.10.60">
    <property type="entry name" value="Homeodomain-like"/>
    <property type="match status" value="1"/>
</dbReference>
<feature type="compositionally biased region" description="Low complexity" evidence="1">
    <location>
        <begin position="282"/>
        <end position="320"/>
    </location>
</feature>
<evidence type="ECO:0000313" key="3">
    <source>
        <dbReference type="EMBL" id="KAK1594838.1"/>
    </source>
</evidence>
<comment type="caution">
    <text evidence="3">The sequence shown here is derived from an EMBL/GenBank/DDBJ whole genome shotgun (WGS) entry which is preliminary data.</text>
</comment>
<feature type="compositionally biased region" description="Acidic residues" evidence="1">
    <location>
        <begin position="457"/>
        <end position="469"/>
    </location>
</feature>
<feature type="compositionally biased region" description="Basic and acidic residues" evidence="1">
    <location>
        <begin position="198"/>
        <end position="239"/>
    </location>
</feature>
<feature type="compositionally biased region" description="Polar residues" evidence="1">
    <location>
        <begin position="172"/>
        <end position="182"/>
    </location>
</feature>
<dbReference type="SUPFAM" id="SSF46689">
    <property type="entry name" value="Homeodomain-like"/>
    <property type="match status" value="1"/>
</dbReference>
<dbReference type="EMBL" id="JAHLJV010000018">
    <property type="protein sequence ID" value="KAK1594838.1"/>
    <property type="molecule type" value="Genomic_DNA"/>
</dbReference>
<name>A0AAD8Q3H9_9PEZI</name>
<feature type="region of interest" description="Disordered" evidence="1">
    <location>
        <begin position="448"/>
        <end position="469"/>
    </location>
</feature>
<reference evidence="3" key="1">
    <citation type="submission" date="2021-06" db="EMBL/GenBank/DDBJ databases">
        <title>Comparative genomics, transcriptomics and evolutionary studies reveal genomic signatures of adaptation to plant cell wall in hemibiotrophic fungi.</title>
        <authorList>
            <consortium name="DOE Joint Genome Institute"/>
            <person name="Baroncelli R."/>
            <person name="Diaz J.F."/>
            <person name="Benocci T."/>
            <person name="Peng M."/>
            <person name="Battaglia E."/>
            <person name="Haridas S."/>
            <person name="Andreopoulos W."/>
            <person name="Labutti K."/>
            <person name="Pangilinan J."/>
            <person name="Floch G.L."/>
            <person name="Makela M.R."/>
            <person name="Henrissat B."/>
            <person name="Grigoriev I.V."/>
            <person name="Crouch J.A."/>
            <person name="De Vries R.P."/>
            <person name="Sukno S.A."/>
            <person name="Thon M.R."/>
        </authorList>
    </citation>
    <scope>NUCLEOTIDE SEQUENCE</scope>
    <source>
        <strain evidence="3">CBS 125086</strain>
    </source>
</reference>
<dbReference type="CDD" id="cd00167">
    <property type="entry name" value="SANT"/>
    <property type="match status" value="1"/>
</dbReference>
<feature type="region of interest" description="Disordered" evidence="1">
    <location>
        <begin position="165"/>
        <end position="333"/>
    </location>
</feature>
<proteinExistence type="predicted"/>
<dbReference type="AlphaFoldDB" id="A0AAD8Q3H9"/>
<dbReference type="GeneID" id="85438558"/>
<evidence type="ECO:0000259" key="2">
    <source>
        <dbReference type="PROSITE" id="PS50090"/>
    </source>
</evidence>
<sequence>MKNSKRSKSKYIPDSAMEADDGKSSSTAVTTDSDDNASDTVTLVDLFHDLAVGDLFGANDDNLASAESSAAPSSEVSTDNQSTPSAEAAMAQSTTSGGTTSNESSTSGDASPESGGASSSTQSSNKGHWTPSEDALIISMKEGGESWASIGNAINRGKNEVKKRWHVAKANAANSESGGDAQTETESEGENGQTESTTDSKTDQSHYDNTDKRQEGHKADNKLKSRAERKAERKAEQRKNKGNATSDGKTKEPKKSHPKAKQPNRKAEEQQPSEASEAHSTPKPSSSNSVGDSPSSSLRSRLALLRDTTSASSSTSSATSHDGDDGDDASDSPAKCYHRELARQERYIRRHVMPALYPPLPYPLMPPPTALRPPSHADKRQRRDDKILASLVSRREATKWLEMQANFFNVTGRMVPLHMIKARCEAEEGRSKVVGVWNWATSVADGDKLLDPNEGADVPEDALVEYDEE</sequence>
<dbReference type="Proteomes" id="UP001230504">
    <property type="component" value="Unassembled WGS sequence"/>
</dbReference>
<feature type="region of interest" description="Disordered" evidence="1">
    <location>
        <begin position="57"/>
        <end position="140"/>
    </location>
</feature>
<organism evidence="3 4">
    <name type="scientific">Colletotrichum navitas</name>
    <dbReference type="NCBI Taxonomy" id="681940"/>
    <lineage>
        <taxon>Eukaryota</taxon>
        <taxon>Fungi</taxon>
        <taxon>Dikarya</taxon>
        <taxon>Ascomycota</taxon>
        <taxon>Pezizomycotina</taxon>
        <taxon>Sordariomycetes</taxon>
        <taxon>Hypocreomycetidae</taxon>
        <taxon>Glomerellales</taxon>
        <taxon>Glomerellaceae</taxon>
        <taxon>Colletotrichum</taxon>
        <taxon>Colletotrichum graminicola species complex</taxon>
    </lineage>
</organism>
<feature type="compositionally biased region" description="Low complexity" evidence="1">
    <location>
        <begin position="64"/>
        <end position="77"/>
    </location>
</feature>
<dbReference type="InterPro" id="IPR001005">
    <property type="entry name" value="SANT/Myb"/>
</dbReference>
<gene>
    <name evidence="3" type="ORF">LY79DRAFT_511923</name>
</gene>
<accession>A0AAD8Q3H9</accession>
<feature type="compositionally biased region" description="Low complexity" evidence="1">
    <location>
        <begin position="93"/>
        <end position="127"/>
    </location>
</feature>
<dbReference type="RefSeq" id="XP_060415957.1">
    <property type="nucleotide sequence ID" value="XM_060554318.1"/>
</dbReference>
<dbReference type="InterPro" id="IPR009057">
    <property type="entry name" value="Homeodomain-like_sf"/>
</dbReference>
<feature type="region of interest" description="Disordered" evidence="1">
    <location>
        <begin position="1"/>
        <end position="37"/>
    </location>
</feature>
<dbReference type="PROSITE" id="PS50090">
    <property type="entry name" value="MYB_LIKE"/>
    <property type="match status" value="1"/>
</dbReference>
<keyword evidence="4" id="KW-1185">Reference proteome</keyword>
<evidence type="ECO:0000256" key="1">
    <source>
        <dbReference type="SAM" id="MobiDB-lite"/>
    </source>
</evidence>
<evidence type="ECO:0000313" key="4">
    <source>
        <dbReference type="Proteomes" id="UP001230504"/>
    </source>
</evidence>
<protein>
    <recommendedName>
        <fullName evidence="2">Myb-like domain-containing protein</fullName>
    </recommendedName>
</protein>